<dbReference type="EMBL" id="MQUA01000013">
    <property type="protein sequence ID" value="PQB06471.1"/>
    <property type="molecule type" value="Genomic_DNA"/>
</dbReference>
<name>A0A2S7KV04_9FLAO</name>
<dbReference type="OrthoDB" id="9806835at2"/>
<evidence type="ECO:0000313" key="2">
    <source>
        <dbReference type="Proteomes" id="UP000239522"/>
    </source>
</evidence>
<accession>A0A2S7KV04</accession>
<protein>
    <recommendedName>
        <fullName evidence="3">Core-binding (CB) domain-containing protein</fullName>
    </recommendedName>
</protein>
<evidence type="ECO:0008006" key="3">
    <source>
        <dbReference type="Google" id="ProtNLM"/>
    </source>
</evidence>
<organism evidence="1 2">
    <name type="scientific">Polaribacter filamentus</name>
    <dbReference type="NCBI Taxonomy" id="53483"/>
    <lineage>
        <taxon>Bacteria</taxon>
        <taxon>Pseudomonadati</taxon>
        <taxon>Bacteroidota</taxon>
        <taxon>Flavobacteriia</taxon>
        <taxon>Flavobacteriales</taxon>
        <taxon>Flavobacteriaceae</taxon>
    </lineage>
</organism>
<dbReference type="RefSeq" id="WP_104808723.1">
    <property type="nucleotide sequence ID" value="NZ_MQUA01000013.1"/>
</dbReference>
<proteinExistence type="predicted"/>
<comment type="caution">
    <text evidence="1">The sequence shown here is derived from an EMBL/GenBank/DDBJ whole genome shotgun (WGS) entry which is preliminary data.</text>
</comment>
<evidence type="ECO:0000313" key="1">
    <source>
        <dbReference type="EMBL" id="PQB06471.1"/>
    </source>
</evidence>
<dbReference type="AlphaFoldDB" id="A0A2S7KV04"/>
<dbReference type="Proteomes" id="UP000239522">
    <property type="component" value="Unassembled WGS sequence"/>
</dbReference>
<keyword evidence="2" id="KW-1185">Reference proteome</keyword>
<gene>
    <name evidence="1" type="ORF">BST83_04250</name>
</gene>
<sequence>MLVKGKLAKTTKSTIENTQKTIPIKQQNTENKNQERMSIAKAFDFALSLKEKAVSIGTIKDYRRKIKLFIALMEETCPKKNIR</sequence>
<reference evidence="1 2" key="1">
    <citation type="submission" date="2016-11" db="EMBL/GenBank/DDBJ databases">
        <title>Trade-off between light-utilization and light-protection in marine flavobacteria.</title>
        <authorList>
            <person name="Kumagai Y."/>
        </authorList>
    </citation>
    <scope>NUCLEOTIDE SEQUENCE [LARGE SCALE GENOMIC DNA]</scope>
    <source>
        <strain evidence="1 2">ATCC 700397</strain>
    </source>
</reference>